<keyword evidence="1" id="KW-0812">Transmembrane</keyword>
<keyword evidence="1" id="KW-1133">Transmembrane helix</keyword>
<dbReference type="AlphaFoldDB" id="A0A8S2W6H7"/>
<name>A0A8S2W6H7_9BILA</name>
<dbReference type="EMBL" id="CAJOBI010065561">
    <property type="protein sequence ID" value="CAF4434411.1"/>
    <property type="molecule type" value="Genomic_DNA"/>
</dbReference>
<comment type="caution">
    <text evidence="2">The sequence shown here is derived from an EMBL/GenBank/DDBJ whole genome shotgun (WGS) entry which is preliminary data.</text>
</comment>
<feature type="non-terminal residue" evidence="2">
    <location>
        <position position="1"/>
    </location>
</feature>
<protein>
    <submittedName>
        <fullName evidence="2">Uncharacterized protein</fullName>
    </submittedName>
</protein>
<gene>
    <name evidence="2" type="ORF">SMN809_LOCUS31978</name>
</gene>
<evidence type="ECO:0000313" key="2">
    <source>
        <dbReference type="EMBL" id="CAF4434411.1"/>
    </source>
</evidence>
<keyword evidence="1" id="KW-0472">Membrane</keyword>
<reference evidence="2" key="1">
    <citation type="submission" date="2021-02" db="EMBL/GenBank/DDBJ databases">
        <authorList>
            <person name="Nowell W R."/>
        </authorList>
    </citation>
    <scope>NUCLEOTIDE SEQUENCE</scope>
</reference>
<evidence type="ECO:0000313" key="3">
    <source>
        <dbReference type="Proteomes" id="UP000676336"/>
    </source>
</evidence>
<proteinExistence type="predicted"/>
<organism evidence="2 3">
    <name type="scientific">Rotaria magnacalcarata</name>
    <dbReference type="NCBI Taxonomy" id="392030"/>
    <lineage>
        <taxon>Eukaryota</taxon>
        <taxon>Metazoa</taxon>
        <taxon>Spiralia</taxon>
        <taxon>Gnathifera</taxon>
        <taxon>Rotifera</taxon>
        <taxon>Eurotatoria</taxon>
        <taxon>Bdelloidea</taxon>
        <taxon>Philodinida</taxon>
        <taxon>Philodinidae</taxon>
        <taxon>Rotaria</taxon>
    </lineage>
</organism>
<sequence length="206" mass="24138">SILTDSMHFQIALVLIFLAFDDASFYWIFYEKNKDFHNTIRNIRSTCSKDLSFKLENIIIIFRNAHSNDVRIDSKDEKNSCHNDKARDYHGNVQQVENIATYTNFTHAEASTNIQTNVCSENVDNDEAEFKLVVRTKNKMYTCDYCKALKSLSDRRIRPEEPYVKHEKKTSHYHLPCSKTAGICKNFYFKNLSKTKTKNVKNQLEE</sequence>
<feature type="transmembrane region" description="Helical" evidence="1">
    <location>
        <begin position="6"/>
        <end position="29"/>
    </location>
</feature>
<accession>A0A8S2W6H7</accession>
<dbReference type="Proteomes" id="UP000676336">
    <property type="component" value="Unassembled WGS sequence"/>
</dbReference>
<evidence type="ECO:0000256" key="1">
    <source>
        <dbReference type="SAM" id="Phobius"/>
    </source>
</evidence>